<dbReference type="Proteomes" id="UP000199758">
    <property type="component" value="Unassembled WGS sequence"/>
</dbReference>
<dbReference type="STRING" id="490188.SAMN04488068_2018"/>
<name>A0A1M5P626_9GAMM</name>
<keyword evidence="1" id="KW-0378">Hydrolase</keyword>
<dbReference type="EMBL" id="FQWZ01000004">
    <property type="protein sequence ID" value="SHG96663.1"/>
    <property type="molecule type" value="Genomic_DNA"/>
</dbReference>
<dbReference type="Gene3D" id="3.30.428.10">
    <property type="entry name" value="HIT-like"/>
    <property type="match status" value="1"/>
</dbReference>
<gene>
    <name evidence="1" type="ORF">SAMN04488068_2018</name>
</gene>
<protein>
    <submittedName>
        <fullName evidence="1">Diadenosine tetraphosphate (Ap4A) hydrolase</fullName>
    </submittedName>
</protein>
<dbReference type="GO" id="GO:0016787">
    <property type="term" value="F:hydrolase activity"/>
    <property type="evidence" value="ECO:0007669"/>
    <property type="project" value="UniProtKB-KW"/>
</dbReference>
<sequence length="146" mass="16253">MPNATAIKFGYPQTLIAEHGPWLVLLRPKAPTLGALTIVHRSDARAFGSLPADDFTALQPVVARAERVLQQRVGFDRINHLMLMMVDPDVHFHVLPRYAEPREFHGSRFVDAGWPGPPALDQVITLDAAQRDALMAELRALWQAAE</sequence>
<organism evidence="1 2">
    <name type="scientific">Hydrocarboniphaga daqingensis</name>
    <dbReference type="NCBI Taxonomy" id="490188"/>
    <lineage>
        <taxon>Bacteria</taxon>
        <taxon>Pseudomonadati</taxon>
        <taxon>Pseudomonadota</taxon>
        <taxon>Gammaproteobacteria</taxon>
        <taxon>Nevskiales</taxon>
        <taxon>Nevskiaceae</taxon>
        <taxon>Hydrocarboniphaga</taxon>
    </lineage>
</organism>
<dbReference type="InterPro" id="IPR036265">
    <property type="entry name" value="HIT-like_sf"/>
</dbReference>
<reference evidence="1 2" key="1">
    <citation type="submission" date="2016-11" db="EMBL/GenBank/DDBJ databases">
        <authorList>
            <person name="Jaros S."/>
            <person name="Januszkiewicz K."/>
            <person name="Wedrychowicz H."/>
        </authorList>
    </citation>
    <scope>NUCLEOTIDE SEQUENCE [LARGE SCALE GENOMIC DNA]</scope>
    <source>
        <strain evidence="1 2">CGMCC 1.7049</strain>
    </source>
</reference>
<dbReference type="RefSeq" id="WP_072897096.1">
    <property type="nucleotide sequence ID" value="NZ_FQWZ01000004.1"/>
</dbReference>
<proteinExistence type="predicted"/>
<dbReference type="OrthoDB" id="9799145at2"/>
<keyword evidence="2" id="KW-1185">Reference proteome</keyword>
<dbReference type="AlphaFoldDB" id="A0A1M5P626"/>
<evidence type="ECO:0000313" key="1">
    <source>
        <dbReference type="EMBL" id="SHG96663.1"/>
    </source>
</evidence>
<dbReference type="SUPFAM" id="SSF54197">
    <property type="entry name" value="HIT-like"/>
    <property type="match status" value="1"/>
</dbReference>
<evidence type="ECO:0000313" key="2">
    <source>
        <dbReference type="Proteomes" id="UP000199758"/>
    </source>
</evidence>
<accession>A0A1M5P626</accession>